<dbReference type="InterPro" id="IPR011705">
    <property type="entry name" value="BACK"/>
</dbReference>
<dbReference type="PROSITE" id="PS50097">
    <property type="entry name" value="BTB"/>
    <property type="match status" value="1"/>
</dbReference>
<dbReference type="FunFam" id="1.25.40.420:FF:000001">
    <property type="entry name" value="Kelch-like family member 12"/>
    <property type="match status" value="1"/>
</dbReference>
<dbReference type="InterPro" id="IPR017096">
    <property type="entry name" value="BTB-kelch_protein"/>
</dbReference>
<dbReference type="SUPFAM" id="SSF54695">
    <property type="entry name" value="POZ domain"/>
    <property type="match status" value="1"/>
</dbReference>
<dbReference type="Gene3D" id="3.30.710.10">
    <property type="entry name" value="Potassium Channel Kv1.1, Chain A"/>
    <property type="match status" value="1"/>
</dbReference>
<dbReference type="SMART" id="SM00875">
    <property type="entry name" value="BACK"/>
    <property type="match status" value="1"/>
</dbReference>
<dbReference type="InterPro" id="IPR011043">
    <property type="entry name" value="Gal_Oxase/kelch_b-propeller"/>
</dbReference>
<evidence type="ECO:0000313" key="4">
    <source>
        <dbReference type="EMBL" id="CAB3259663.1"/>
    </source>
</evidence>
<reference evidence="4" key="1">
    <citation type="submission" date="2020-04" db="EMBL/GenBank/DDBJ databases">
        <authorList>
            <person name="Neveu A P."/>
        </authorList>
    </citation>
    <scope>NUCLEOTIDE SEQUENCE</scope>
    <source>
        <tissue evidence="4">Whole embryo</tissue>
    </source>
</reference>
<dbReference type="Pfam" id="PF07707">
    <property type="entry name" value="BACK"/>
    <property type="match status" value="1"/>
</dbReference>
<dbReference type="PANTHER" id="PTHR24412">
    <property type="entry name" value="KELCH PROTEIN"/>
    <property type="match status" value="1"/>
</dbReference>
<dbReference type="InterPro" id="IPR006652">
    <property type="entry name" value="Kelch_1"/>
</dbReference>
<dbReference type="Pfam" id="PF24681">
    <property type="entry name" value="Kelch_KLHDC2_KLHL20_DRC7"/>
    <property type="match status" value="1"/>
</dbReference>
<dbReference type="SUPFAM" id="SSF50965">
    <property type="entry name" value="Galactose oxidase, central domain"/>
    <property type="match status" value="1"/>
</dbReference>
<keyword evidence="1" id="KW-0880">Kelch repeat</keyword>
<proteinExistence type="evidence at transcript level"/>
<keyword evidence="2" id="KW-0677">Repeat</keyword>
<evidence type="ECO:0000256" key="2">
    <source>
        <dbReference type="ARBA" id="ARBA00022737"/>
    </source>
</evidence>
<dbReference type="Gene3D" id="2.120.10.80">
    <property type="entry name" value="Kelch-type beta propeller"/>
    <property type="match status" value="2"/>
</dbReference>
<dbReference type="InterPro" id="IPR015915">
    <property type="entry name" value="Kelch-typ_b-propeller"/>
</dbReference>
<dbReference type="EMBL" id="LR786275">
    <property type="protein sequence ID" value="CAB3259663.1"/>
    <property type="molecule type" value="mRNA"/>
</dbReference>
<dbReference type="InterPro" id="IPR011333">
    <property type="entry name" value="SKP1/BTB/POZ_sf"/>
</dbReference>
<protein>
    <submittedName>
        <fullName evidence="4">Kelch-like protein 18</fullName>
    </submittedName>
</protein>
<gene>
    <name evidence="4" type="primary">Klhl18</name>
</gene>
<evidence type="ECO:0000256" key="1">
    <source>
        <dbReference type="ARBA" id="ARBA00022441"/>
    </source>
</evidence>
<dbReference type="InterPro" id="IPR000210">
    <property type="entry name" value="BTB/POZ_dom"/>
</dbReference>
<sequence>MSFDMSEMDYAVTEETLQNNSFPTDAFAMLQRIRRLGKMCDVTLKVDDTQYSAHRIVLAASIPYFNSMFTSDMVEAHKNEILIQGIEEHALEALINYAYTGSITVDSRTVQSIMVGANFLQLDVVKDFCCDFLKKQLHPNNCLGIRQFGEMLMCMPLVEKANSYLHQHFVEVSKSEEFLLHTKESVINILSRNELHVKSEEQVFYAAAAWVKHDFENRSSFMQDLLQQVRLPLLRPEFLSDVVQTDQAVKCCLKCRDLVDKAKDYHLIPDRRSEFPPNIVRPRYCSEILDMIFAVGGLTSAGEALNTVEKYTPIVGRWELVASMRTCRSRVGVAVLAGQLYAVGGYDGTNRLNTVEIYLPDTDEWCDIKPMQEKRSALGCVAHDDQLFVCGGYDGIASLSSCEVYRPHTQAWDKVANMNKSRSAAAVAVFESSVYVLGGHDGLSIFNSIEFYDQKQDKWCLSVPMLSKRCRHGVASLQGRMFVFGGYDGQKFLNSVEVFDRVTNQWCFLAPMSLRRSRVGVAVSGGKIYALGGYDGCSNLNSVEMYDPETNSWKQSDRMWAHDGGVGVGAVPFSG</sequence>
<organism evidence="4">
    <name type="scientific">Phallusia mammillata</name>
    <dbReference type="NCBI Taxonomy" id="59560"/>
    <lineage>
        <taxon>Eukaryota</taxon>
        <taxon>Metazoa</taxon>
        <taxon>Chordata</taxon>
        <taxon>Tunicata</taxon>
        <taxon>Ascidiacea</taxon>
        <taxon>Phlebobranchia</taxon>
        <taxon>Ascidiidae</taxon>
        <taxon>Phallusia</taxon>
    </lineage>
</organism>
<dbReference type="Pfam" id="PF00651">
    <property type="entry name" value="BTB"/>
    <property type="match status" value="1"/>
</dbReference>
<accession>A0A6F9DFA1</accession>
<dbReference type="AlphaFoldDB" id="A0A6F9DFA1"/>
<evidence type="ECO:0000259" key="3">
    <source>
        <dbReference type="PROSITE" id="PS50097"/>
    </source>
</evidence>
<dbReference type="Pfam" id="PF01344">
    <property type="entry name" value="Kelch_1"/>
    <property type="match status" value="3"/>
</dbReference>
<dbReference type="SMART" id="SM00225">
    <property type="entry name" value="BTB"/>
    <property type="match status" value="1"/>
</dbReference>
<dbReference type="SMART" id="SM00612">
    <property type="entry name" value="Kelch"/>
    <property type="match status" value="6"/>
</dbReference>
<dbReference type="PANTHER" id="PTHR24412:SF497">
    <property type="entry name" value="KELCH-LIKE PROTEIN 18"/>
    <property type="match status" value="1"/>
</dbReference>
<dbReference type="Gene3D" id="1.25.40.420">
    <property type="match status" value="1"/>
</dbReference>
<dbReference type="PIRSF" id="PIRSF037037">
    <property type="entry name" value="Kelch-like_protein_gigaxonin"/>
    <property type="match status" value="1"/>
</dbReference>
<feature type="domain" description="BTB" evidence="3">
    <location>
        <begin position="40"/>
        <end position="107"/>
    </location>
</feature>
<name>A0A6F9DFA1_9ASCI</name>